<name>A0A8J2U7Z4_9BACT</name>
<evidence type="ECO:0000313" key="2">
    <source>
        <dbReference type="Proteomes" id="UP000607559"/>
    </source>
</evidence>
<dbReference type="EMBL" id="BMJC01000001">
    <property type="protein sequence ID" value="GGA84532.1"/>
    <property type="molecule type" value="Genomic_DNA"/>
</dbReference>
<reference evidence="1" key="1">
    <citation type="journal article" date="2014" name="Int. J. Syst. Evol. Microbiol.">
        <title>Complete genome sequence of Corynebacterium casei LMG S-19264T (=DSM 44701T), isolated from a smear-ripened cheese.</title>
        <authorList>
            <consortium name="US DOE Joint Genome Institute (JGI-PGF)"/>
            <person name="Walter F."/>
            <person name="Albersmeier A."/>
            <person name="Kalinowski J."/>
            <person name="Ruckert C."/>
        </authorList>
    </citation>
    <scope>NUCLEOTIDE SEQUENCE</scope>
    <source>
        <strain evidence="1">CGMCC 1.15448</strain>
    </source>
</reference>
<proteinExistence type="predicted"/>
<reference evidence="1" key="2">
    <citation type="submission" date="2020-09" db="EMBL/GenBank/DDBJ databases">
        <authorList>
            <person name="Sun Q."/>
            <person name="Zhou Y."/>
        </authorList>
    </citation>
    <scope>NUCLEOTIDE SEQUENCE</scope>
    <source>
        <strain evidence="1">CGMCC 1.15448</strain>
    </source>
</reference>
<accession>A0A8J2U7Z4</accession>
<dbReference type="AlphaFoldDB" id="A0A8J2U7Z4"/>
<comment type="caution">
    <text evidence="1">The sequence shown here is derived from an EMBL/GenBank/DDBJ whole genome shotgun (WGS) entry which is preliminary data.</text>
</comment>
<organism evidence="1 2">
    <name type="scientific">Puia dinghuensis</name>
    <dbReference type="NCBI Taxonomy" id="1792502"/>
    <lineage>
        <taxon>Bacteria</taxon>
        <taxon>Pseudomonadati</taxon>
        <taxon>Bacteroidota</taxon>
        <taxon>Chitinophagia</taxon>
        <taxon>Chitinophagales</taxon>
        <taxon>Chitinophagaceae</taxon>
        <taxon>Puia</taxon>
    </lineage>
</organism>
<dbReference type="Proteomes" id="UP000607559">
    <property type="component" value="Unassembled WGS sequence"/>
</dbReference>
<protein>
    <submittedName>
        <fullName evidence="1">Uncharacterized protein</fullName>
    </submittedName>
</protein>
<evidence type="ECO:0000313" key="1">
    <source>
        <dbReference type="EMBL" id="GGA84532.1"/>
    </source>
</evidence>
<keyword evidence="2" id="KW-1185">Reference proteome</keyword>
<gene>
    <name evidence="1" type="ORF">GCM10011511_04460</name>
</gene>
<sequence length="212" mass="24295">MTTPPYGVDKVAELMTKMKTVDDTAAGGDASITALNDTAYASLTLREKFTYHMLNQEEFSQMCDILPERKEEGKRIYGFLPNVFGEYDWSDRQAAFFKDNRDSVETMMKEMIAKDGYVGANLRAAIVMMNGKEMIPTIIDVYKRGYKDHYLLTVLMLLMESNKYPEFMNSTSYKKLYGDETGGYSKYLVYNQANEDLIFQRATNFYNGLSAK</sequence>